<dbReference type="GO" id="GO:0034204">
    <property type="term" value="P:lipid translocation"/>
    <property type="evidence" value="ECO:0007669"/>
    <property type="project" value="TreeGrafter"/>
</dbReference>
<reference evidence="10" key="1">
    <citation type="submission" date="2009-11" db="EMBL/GenBank/DDBJ databases">
        <title>The complete chromosome of Xylanimonas cellulosilytica DSM 15894.</title>
        <authorList>
            <consortium name="US DOE Joint Genome Institute (JGI-PGF)"/>
            <person name="Lucas S."/>
            <person name="Copeland A."/>
            <person name="Lapidus A."/>
            <person name="Glavina del Rio T."/>
            <person name="Dalin E."/>
            <person name="Tice H."/>
            <person name="Bruce D."/>
            <person name="Goodwin L."/>
            <person name="Pitluck S."/>
            <person name="Kyrpides N."/>
            <person name="Mavromatis K."/>
            <person name="Ivanova N."/>
            <person name="Mikhailova N."/>
            <person name="Foster B."/>
            <person name="Clum A."/>
            <person name="Brettin T."/>
            <person name="Detter J.C."/>
            <person name="Han C."/>
            <person name="Larimer F."/>
            <person name="Land M."/>
            <person name="Hauser L."/>
            <person name="Markowitz V."/>
            <person name="Cheng J.F."/>
            <person name="Hugenholtz P."/>
            <person name="Woyke T."/>
            <person name="Wu D."/>
            <person name="Gehrich-Schroeter G."/>
            <person name="Schneider S."/>
            <person name="Pukall S.R."/>
            <person name="Klenk H.P."/>
            <person name="Eisen J.A."/>
        </authorList>
    </citation>
    <scope>NUCLEOTIDE SEQUENCE [LARGE SCALE GENOMIC DNA]</scope>
    <source>
        <strain evidence="10">DSM 15894 / CECT 5975 / LMG 20990 / XIL07</strain>
    </source>
</reference>
<dbReference type="GO" id="GO:0015648">
    <property type="term" value="F:lipid-linked peptidoglycan transporter activity"/>
    <property type="evidence" value="ECO:0007669"/>
    <property type="project" value="TreeGrafter"/>
</dbReference>
<dbReference type="InterPro" id="IPR051050">
    <property type="entry name" value="Lipid_II_flippase_MurJ/MviN"/>
</dbReference>
<keyword evidence="5" id="KW-0573">Peptidoglycan synthesis</keyword>
<keyword evidence="6 8" id="KW-1133">Transmembrane helix</keyword>
<proteinExistence type="predicted"/>
<feature type="transmembrane region" description="Helical" evidence="8">
    <location>
        <begin position="398"/>
        <end position="417"/>
    </location>
</feature>
<keyword evidence="3 8" id="KW-0812">Transmembrane</keyword>
<reference evidence="9 10" key="2">
    <citation type="journal article" date="2010" name="Stand. Genomic Sci.">
        <title>Complete genome sequence of Xylanimonas cellulosilytica type strain (XIL07).</title>
        <authorList>
            <person name="Foster B."/>
            <person name="Pukall R."/>
            <person name="Abt B."/>
            <person name="Nolan M."/>
            <person name="Glavina Del Rio T."/>
            <person name="Chen F."/>
            <person name="Lucas S."/>
            <person name="Tice H."/>
            <person name="Pitluck S."/>
            <person name="Cheng J.-F."/>
            <person name="Chertkov O."/>
            <person name="Brettin T."/>
            <person name="Han C."/>
            <person name="Detter J.C."/>
            <person name="Bruce D."/>
            <person name="Goodwin L."/>
            <person name="Ivanova N."/>
            <person name="Mavromatis K."/>
            <person name="Pati A."/>
            <person name="Mikhailova N."/>
            <person name="Chen A."/>
            <person name="Palaniappan K."/>
            <person name="Land M."/>
            <person name="Hauser L."/>
            <person name="Chang Y.-J."/>
            <person name="Jeffries C.D."/>
            <person name="Chain P."/>
            <person name="Rohde M."/>
            <person name="Goeker M."/>
            <person name="Bristow J."/>
            <person name="Eisen J.A."/>
            <person name="Markowitz V."/>
            <person name="Hugenholtz P."/>
            <person name="Kyrpides N.C."/>
            <person name="Klenk H.-P."/>
            <person name="Lapidus A."/>
        </authorList>
    </citation>
    <scope>NUCLEOTIDE SEQUENCE [LARGE SCALE GENOMIC DNA]</scope>
    <source>
        <strain evidence="10">DSM 15894 / CECT 5975 / LMG 20990 / XIL07</strain>
    </source>
</reference>
<organism evidence="9 10">
    <name type="scientific">Xylanimonas cellulosilytica (strain DSM 15894 / JCM 12276 / CECT 5975 / KCTC 9989 / LMG 20990 / NBRC 107835 / XIL07)</name>
    <dbReference type="NCBI Taxonomy" id="446471"/>
    <lineage>
        <taxon>Bacteria</taxon>
        <taxon>Bacillati</taxon>
        <taxon>Actinomycetota</taxon>
        <taxon>Actinomycetes</taxon>
        <taxon>Micrococcales</taxon>
        <taxon>Promicromonosporaceae</taxon>
        <taxon>Xylanimonas</taxon>
    </lineage>
</organism>
<evidence type="ECO:0000256" key="1">
    <source>
        <dbReference type="ARBA" id="ARBA00004651"/>
    </source>
</evidence>
<evidence type="ECO:0000256" key="4">
    <source>
        <dbReference type="ARBA" id="ARBA00022960"/>
    </source>
</evidence>
<dbReference type="GO" id="GO:0005886">
    <property type="term" value="C:plasma membrane"/>
    <property type="evidence" value="ECO:0007669"/>
    <property type="project" value="UniProtKB-SubCell"/>
</dbReference>
<feature type="transmembrane region" description="Helical" evidence="8">
    <location>
        <begin position="209"/>
        <end position="231"/>
    </location>
</feature>
<feature type="transmembrane region" description="Helical" evidence="8">
    <location>
        <begin position="166"/>
        <end position="189"/>
    </location>
</feature>
<name>D1BRU8_XYLCX</name>
<evidence type="ECO:0000256" key="6">
    <source>
        <dbReference type="ARBA" id="ARBA00022989"/>
    </source>
</evidence>
<feature type="transmembrane region" description="Helical" evidence="8">
    <location>
        <begin position="429"/>
        <end position="451"/>
    </location>
</feature>
<dbReference type="EMBL" id="CP001821">
    <property type="protein sequence ID" value="ACZ32364.1"/>
    <property type="molecule type" value="Genomic_DNA"/>
</dbReference>
<feature type="transmembrane region" description="Helical" evidence="8">
    <location>
        <begin position="137"/>
        <end position="154"/>
    </location>
</feature>
<dbReference type="KEGG" id="xce:Xcel_3365"/>
<dbReference type="STRING" id="446471.Xcel_3365"/>
<keyword evidence="2" id="KW-1003">Cell membrane</keyword>
<sequence>MTDAAATSNANLRRGSLLMSLGTFASRASGQVRAVLLVAAVGSTGAVANAFDIGNRLPNILFALIAAGVLQAVLIPQILRAMKAHNSQERLDKLLTLSGVGILVMTGVVAALTPWLVRLMTLKGNWPEEHLQLAIVFAYWCVAQVFFYGLFALLGQVLNARGRFAAFGWAPVANNVVSIIGFGLFVILWGRAPEGGITDVSGWTTTQTVVLAGTATLGIAAQALLLIVPLYRSGFRWHFRLGLRGIGLRSAGKVVGWTLGAVGLEQVGTFFLTNYTSAADQAAAECVAAAHQLAAAAQQAAVAACPVIAGNAAYSQALTLYLLPHSLAVVSIVTALFPRMSAAAAAGDLAGVRRDMSTGLRTAGIFSVISAAVLLVLARPLTKALFPTMTDSQVDVGAPVLQAMALGLVALGMTVMVKRMYFAFEDGRGIFVIQVFATGSLIVAVLVATQFFPREHWAVVAAGAYAFSTWVSVLLRIRGMSTKLHGMDGPRILRLYVRAALAAAVAAAAGWGVSTMLGANDDMSWGRALLITAVSGLVMLGFYLAGLKTLHVRELDDALRPLLRRLRRG</sequence>
<dbReference type="PANTHER" id="PTHR47019:SF1">
    <property type="entry name" value="LIPID II FLIPPASE MURJ"/>
    <property type="match status" value="1"/>
</dbReference>
<dbReference type="AlphaFoldDB" id="D1BRU8"/>
<dbReference type="PRINTS" id="PR01806">
    <property type="entry name" value="VIRFACTRMVIN"/>
</dbReference>
<evidence type="ECO:0000256" key="8">
    <source>
        <dbReference type="SAM" id="Phobius"/>
    </source>
</evidence>
<accession>D1BRU8</accession>
<feature type="transmembrane region" description="Helical" evidence="8">
    <location>
        <begin position="359"/>
        <end position="378"/>
    </location>
</feature>
<evidence type="ECO:0000313" key="9">
    <source>
        <dbReference type="EMBL" id="ACZ32364.1"/>
    </source>
</evidence>
<evidence type="ECO:0000256" key="7">
    <source>
        <dbReference type="ARBA" id="ARBA00023136"/>
    </source>
</evidence>
<dbReference type="InterPro" id="IPR004268">
    <property type="entry name" value="MurJ"/>
</dbReference>
<keyword evidence="10" id="KW-1185">Reference proteome</keyword>
<dbReference type="eggNOG" id="COG0728">
    <property type="taxonomic scope" value="Bacteria"/>
</dbReference>
<evidence type="ECO:0000256" key="5">
    <source>
        <dbReference type="ARBA" id="ARBA00022984"/>
    </source>
</evidence>
<gene>
    <name evidence="9" type="ordered locus">Xcel_3365</name>
</gene>
<dbReference type="Pfam" id="PF03023">
    <property type="entry name" value="MurJ"/>
    <property type="match status" value="1"/>
</dbReference>
<feature type="transmembrane region" description="Helical" evidence="8">
    <location>
        <begin position="495"/>
        <end position="513"/>
    </location>
</feature>
<keyword evidence="7 8" id="KW-0472">Membrane</keyword>
<evidence type="ECO:0000256" key="2">
    <source>
        <dbReference type="ARBA" id="ARBA00022475"/>
    </source>
</evidence>
<dbReference type="GO" id="GO:0009252">
    <property type="term" value="P:peptidoglycan biosynthetic process"/>
    <property type="evidence" value="ECO:0007669"/>
    <property type="project" value="UniProtKB-KW"/>
</dbReference>
<feature type="transmembrane region" description="Helical" evidence="8">
    <location>
        <begin position="525"/>
        <end position="545"/>
    </location>
</feature>
<evidence type="ECO:0000313" key="10">
    <source>
        <dbReference type="Proteomes" id="UP000002255"/>
    </source>
</evidence>
<feature type="transmembrane region" description="Helical" evidence="8">
    <location>
        <begin position="60"/>
        <end position="82"/>
    </location>
</feature>
<evidence type="ECO:0000256" key="3">
    <source>
        <dbReference type="ARBA" id="ARBA00022692"/>
    </source>
</evidence>
<keyword evidence="4" id="KW-0133">Cell shape</keyword>
<feature type="transmembrane region" description="Helical" evidence="8">
    <location>
        <begin position="94"/>
        <end position="117"/>
    </location>
</feature>
<comment type="subcellular location">
    <subcellularLocation>
        <location evidence="1">Cell membrane</location>
        <topology evidence="1">Multi-pass membrane protein</topology>
    </subcellularLocation>
</comment>
<dbReference type="RefSeq" id="WP_012880104.1">
    <property type="nucleotide sequence ID" value="NC_013530.1"/>
</dbReference>
<dbReference type="Proteomes" id="UP000002255">
    <property type="component" value="Chromosome"/>
</dbReference>
<dbReference type="HOGENOM" id="CLU_006797_3_0_11"/>
<dbReference type="GO" id="GO:0008360">
    <property type="term" value="P:regulation of cell shape"/>
    <property type="evidence" value="ECO:0007669"/>
    <property type="project" value="UniProtKB-KW"/>
</dbReference>
<dbReference type="PANTHER" id="PTHR47019">
    <property type="entry name" value="LIPID II FLIPPASE MURJ"/>
    <property type="match status" value="1"/>
</dbReference>
<protein>
    <submittedName>
        <fullName evidence="9">Virulence factor MVIN family protein</fullName>
    </submittedName>
</protein>
<feature type="transmembrane region" description="Helical" evidence="8">
    <location>
        <begin position="457"/>
        <end position="475"/>
    </location>
</feature>